<feature type="region of interest" description="Disordered" evidence="2">
    <location>
        <begin position="248"/>
        <end position="271"/>
    </location>
</feature>
<dbReference type="AlphaFoldDB" id="D8QQS5"/>
<evidence type="ECO:0000313" key="6">
    <source>
        <dbReference type="Proteomes" id="UP000001514"/>
    </source>
</evidence>
<dbReference type="GO" id="GO:0045944">
    <property type="term" value="P:positive regulation of transcription by RNA polymerase II"/>
    <property type="evidence" value="ECO:0000318"/>
    <property type="project" value="GO_Central"/>
</dbReference>
<dbReference type="Gramene" id="EFJ38500">
    <property type="protein sequence ID" value="EFJ38500"/>
    <property type="gene ID" value="SELMODRAFT_437421"/>
</dbReference>
<dbReference type="EMBL" id="GL377565">
    <property type="protein sequence ID" value="EFJ38500.1"/>
    <property type="molecule type" value="Genomic_DNA"/>
</dbReference>
<dbReference type="Gramene" id="EFJ31645">
    <property type="protein sequence ID" value="EFJ31645"/>
    <property type="gene ID" value="SELMODRAFT_439903"/>
</dbReference>
<dbReference type="OMA" id="ITLCHRF"/>
<dbReference type="eggNOG" id="KOG0834">
    <property type="taxonomic scope" value="Eukaryota"/>
</dbReference>
<evidence type="ECO:0000256" key="1">
    <source>
        <dbReference type="RuleBase" id="RU000383"/>
    </source>
</evidence>
<dbReference type="Pfam" id="PF21797">
    <property type="entry name" value="CycT2-like_C"/>
    <property type="match status" value="1"/>
</dbReference>
<dbReference type="GO" id="GO:0032786">
    <property type="term" value="P:positive regulation of DNA-templated transcription, elongation"/>
    <property type="evidence" value="ECO:0000318"/>
    <property type="project" value="GO_Central"/>
</dbReference>
<gene>
    <name evidence="5" type="ORF">SELMODRAFT_437421</name>
    <name evidence="4" type="ORF">SELMODRAFT_439903</name>
</gene>
<dbReference type="InterPro" id="IPR006671">
    <property type="entry name" value="Cyclin_N"/>
</dbReference>
<dbReference type="GO" id="GO:0005634">
    <property type="term" value="C:nucleus"/>
    <property type="evidence" value="ECO:0000318"/>
    <property type="project" value="GO_Central"/>
</dbReference>
<feature type="domain" description="Cyclin-like" evidence="3">
    <location>
        <begin position="36"/>
        <end position="119"/>
    </location>
</feature>
<evidence type="ECO:0000313" key="4">
    <source>
        <dbReference type="EMBL" id="EFJ31645.1"/>
    </source>
</evidence>
<dbReference type="InterPro" id="IPR013763">
    <property type="entry name" value="Cyclin-like_dom"/>
</dbReference>
<dbReference type="InterPro" id="IPR036915">
    <property type="entry name" value="Cyclin-like_sf"/>
</dbReference>
<protein>
    <recommendedName>
        <fullName evidence="3">Cyclin-like domain-containing protein</fullName>
    </recommendedName>
</protein>
<dbReference type="STRING" id="88036.D8QQS5"/>
<dbReference type="Gene3D" id="1.10.472.10">
    <property type="entry name" value="Cyclin-like"/>
    <property type="match status" value="2"/>
</dbReference>
<keyword evidence="1" id="KW-0195">Cyclin</keyword>
<name>D8QQS5_SELML</name>
<dbReference type="PIRSF" id="PIRSF036580">
    <property type="entry name" value="Cyclin_L"/>
    <property type="match status" value="1"/>
</dbReference>
<comment type="similarity">
    <text evidence="1">Belongs to the cyclin family.</text>
</comment>
<evidence type="ECO:0000313" key="5">
    <source>
        <dbReference type="EMBL" id="EFJ38500.1"/>
    </source>
</evidence>
<feature type="domain" description="Cyclin-like" evidence="3">
    <location>
        <begin position="152"/>
        <end position="238"/>
    </location>
</feature>
<sequence>MTTWLFSKDELERKSPSLQDGMDARTEASYRGYYSTFAQELGKKLQVSQMTVATAITFCHRFYTRQSLLRNNCLIVATSCMLLATKVEETHRYLKEVVFISYELRNRDDPKALERIMEDRDLYVSEKQLVLYGERLVLTTIEFDLSVVNPHKPLVATLKRLRILKQDLVQRAWNFLNDGLRTTLVLQFKPGQVAAGAIYVAARLLKIKLPEEEGGRFWWHELDVTPVLLEEIASQLLEVYDNPSLLSPAEQRNGRSSRENGDAFTSSQTFS</sequence>
<reference evidence="5 6" key="1">
    <citation type="journal article" date="2011" name="Science">
        <title>The Selaginella genome identifies genetic changes associated with the evolution of vascular plants.</title>
        <authorList>
            <person name="Banks J.A."/>
            <person name="Nishiyama T."/>
            <person name="Hasebe M."/>
            <person name="Bowman J.L."/>
            <person name="Gribskov M."/>
            <person name="dePamphilis C."/>
            <person name="Albert V.A."/>
            <person name="Aono N."/>
            <person name="Aoyama T."/>
            <person name="Ambrose B.A."/>
            <person name="Ashton N.W."/>
            <person name="Axtell M.J."/>
            <person name="Barker E."/>
            <person name="Barker M.S."/>
            <person name="Bennetzen J.L."/>
            <person name="Bonawitz N.D."/>
            <person name="Chapple C."/>
            <person name="Cheng C."/>
            <person name="Correa L.G."/>
            <person name="Dacre M."/>
            <person name="DeBarry J."/>
            <person name="Dreyer I."/>
            <person name="Elias M."/>
            <person name="Engstrom E.M."/>
            <person name="Estelle M."/>
            <person name="Feng L."/>
            <person name="Finet C."/>
            <person name="Floyd S.K."/>
            <person name="Frommer W.B."/>
            <person name="Fujita T."/>
            <person name="Gramzow L."/>
            <person name="Gutensohn M."/>
            <person name="Harholt J."/>
            <person name="Hattori M."/>
            <person name="Heyl A."/>
            <person name="Hirai T."/>
            <person name="Hiwatashi Y."/>
            <person name="Ishikawa M."/>
            <person name="Iwata M."/>
            <person name="Karol K.G."/>
            <person name="Koehler B."/>
            <person name="Kolukisaoglu U."/>
            <person name="Kubo M."/>
            <person name="Kurata T."/>
            <person name="Lalonde S."/>
            <person name="Li K."/>
            <person name="Li Y."/>
            <person name="Litt A."/>
            <person name="Lyons E."/>
            <person name="Manning G."/>
            <person name="Maruyama T."/>
            <person name="Michael T.P."/>
            <person name="Mikami K."/>
            <person name="Miyazaki S."/>
            <person name="Morinaga S."/>
            <person name="Murata T."/>
            <person name="Mueller-Roeber B."/>
            <person name="Nelson D.R."/>
            <person name="Obara M."/>
            <person name="Oguri Y."/>
            <person name="Olmstead R.G."/>
            <person name="Onodera N."/>
            <person name="Petersen B.L."/>
            <person name="Pils B."/>
            <person name="Prigge M."/>
            <person name="Rensing S.A."/>
            <person name="Riano-Pachon D.M."/>
            <person name="Roberts A.W."/>
            <person name="Sato Y."/>
            <person name="Scheller H.V."/>
            <person name="Schulz B."/>
            <person name="Schulz C."/>
            <person name="Shakirov E.V."/>
            <person name="Shibagaki N."/>
            <person name="Shinohara N."/>
            <person name="Shippen D.E."/>
            <person name="Soerensen I."/>
            <person name="Sotooka R."/>
            <person name="Sugimoto N."/>
            <person name="Sugita M."/>
            <person name="Sumikawa N."/>
            <person name="Tanurdzic M."/>
            <person name="Theissen G."/>
            <person name="Ulvskov P."/>
            <person name="Wakazuki S."/>
            <person name="Weng J.K."/>
            <person name="Willats W.W."/>
            <person name="Wipf D."/>
            <person name="Wolf P.G."/>
            <person name="Yang L."/>
            <person name="Zimmer A.D."/>
            <person name="Zhu Q."/>
            <person name="Mitros T."/>
            <person name="Hellsten U."/>
            <person name="Loque D."/>
            <person name="Otillar R."/>
            <person name="Salamov A."/>
            <person name="Schmutz J."/>
            <person name="Shapiro H."/>
            <person name="Lindquist E."/>
            <person name="Lucas S."/>
            <person name="Rokhsar D."/>
            <person name="Grigoriev I.V."/>
        </authorList>
    </citation>
    <scope>NUCLEOTIDE SEQUENCE [LARGE SCALE GENOMIC DNA]</scope>
</reference>
<keyword evidence="6" id="KW-1185">Reference proteome</keyword>
<dbReference type="OrthoDB" id="10264655at2759"/>
<accession>D8QQS5</accession>
<dbReference type="InterPro" id="IPR043198">
    <property type="entry name" value="Cyclin/Ssn8"/>
</dbReference>
<dbReference type="SUPFAM" id="SSF47954">
    <property type="entry name" value="Cyclin-like"/>
    <property type="match status" value="2"/>
</dbReference>
<evidence type="ECO:0000256" key="2">
    <source>
        <dbReference type="SAM" id="MobiDB-lite"/>
    </source>
</evidence>
<dbReference type="GO" id="GO:0008024">
    <property type="term" value="C:cyclin/CDK positive transcription elongation factor complex"/>
    <property type="evidence" value="ECO:0000318"/>
    <property type="project" value="GO_Central"/>
</dbReference>
<dbReference type="KEGG" id="smo:SELMODRAFT_439903"/>
<dbReference type="EMBL" id="GL377573">
    <property type="protein sequence ID" value="EFJ31645.1"/>
    <property type="molecule type" value="Genomic_DNA"/>
</dbReference>
<dbReference type="Proteomes" id="UP000001514">
    <property type="component" value="Unassembled WGS sequence"/>
</dbReference>
<proteinExistence type="inferred from homology"/>
<feature type="compositionally biased region" description="Basic and acidic residues" evidence="2">
    <location>
        <begin position="252"/>
        <end position="261"/>
    </location>
</feature>
<dbReference type="PANTHER" id="PTHR10026">
    <property type="entry name" value="CYCLIN"/>
    <property type="match status" value="1"/>
</dbReference>
<dbReference type="Pfam" id="PF00134">
    <property type="entry name" value="Cyclin_N"/>
    <property type="match status" value="1"/>
</dbReference>
<dbReference type="InParanoid" id="D8QQS5"/>
<organism evidence="6">
    <name type="scientific">Selaginella moellendorffii</name>
    <name type="common">Spikemoss</name>
    <dbReference type="NCBI Taxonomy" id="88036"/>
    <lineage>
        <taxon>Eukaryota</taxon>
        <taxon>Viridiplantae</taxon>
        <taxon>Streptophyta</taxon>
        <taxon>Embryophyta</taxon>
        <taxon>Tracheophyta</taxon>
        <taxon>Lycopodiopsida</taxon>
        <taxon>Selaginellales</taxon>
        <taxon>Selaginellaceae</taxon>
        <taxon>Selaginella</taxon>
    </lineage>
</organism>
<dbReference type="HOGENOM" id="CLU_022000_4_1_1"/>
<dbReference type="SMART" id="SM00385">
    <property type="entry name" value="CYCLIN"/>
    <property type="match status" value="2"/>
</dbReference>
<dbReference type="GO" id="GO:0061575">
    <property type="term" value="F:cyclin-dependent protein serine/threonine kinase activator activity"/>
    <property type="evidence" value="ECO:0000318"/>
    <property type="project" value="GO_Central"/>
</dbReference>
<dbReference type="KEGG" id="smo:SELMODRAFT_437421"/>
<evidence type="ECO:0000259" key="3">
    <source>
        <dbReference type="SMART" id="SM00385"/>
    </source>
</evidence>